<dbReference type="InterPro" id="IPR058245">
    <property type="entry name" value="NreC/VraR/RcsB-like_REC"/>
</dbReference>
<dbReference type="RefSeq" id="WP_107827155.1">
    <property type="nucleotide sequence ID" value="NZ_CP160205.1"/>
</dbReference>
<dbReference type="InterPro" id="IPR016032">
    <property type="entry name" value="Sig_transdc_resp-reg_C-effctor"/>
</dbReference>
<evidence type="ECO:0000256" key="1">
    <source>
        <dbReference type="ARBA" id="ARBA00022553"/>
    </source>
</evidence>
<dbReference type="CDD" id="cd06170">
    <property type="entry name" value="LuxR_C_like"/>
    <property type="match status" value="1"/>
</dbReference>
<sequence length="214" mass="24519">MTTDAPIKIAIVDDHALFRHGVAMLMKEFDELELVFEAENGKQLQQMLQKHEHPQVILMDINMPVMDGYDTTRWVKQNHPQILVLALSMYEDDAAVINMIKSGASGYVLKQLKPRELLEAIKTLAQKGVYINEIVSGKLIRSVANDEGLKLTTREVDFLKLCCSELTYKEIAEQMFVSPRTVDNYRESLFQKLNLKTRSGLVLYAIKNKIYQLE</sequence>
<gene>
    <name evidence="6" type="ORF">C8P68_10229</name>
</gene>
<organism evidence="6 7">
    <name type="scientific">Mucilaginibacter yixingensis</name>
    <dbReference type="NCBI Taxonomy" id="1295612"/>
    <lineage>
        <taxon>Bacteria</taxon>
        <taxon>Pseudomonadati</taxon>
        <taxon>Bacteroidota</taxon>
        <taxon>Sphingobacteriia</taxon>
        <taxon>Sphingobacteriales</taxon>
        <taxon>Sphingobacteriaceae</taxon>
        <taxon>Mucilaginibacter</taxon>
    </lineage>
</organism>
<dbReference type="InterPro" id="IPR011006">
    <property type="entry name" value="CheY-like_superfamily"/>
</dbReference>
<dbReference type="GO" id="GO:0003677">
    <property type="term" value="F:DNA binding"/>
    <property type="evidence" value="ECO:0007669"/>
    <property type="project" value="UniProtKB-KW"/>
</dbReference>
<dbReference type="PANTHER" id="PTHR43214:SF43">
    <property type="entry name" value="TWO-COMPONENT RESPONSE REGULATOR"/>
    <property type="match status" value="1"/>
</dbReference>
<dbReference type="CDD" id="cd17535">
    <property type="entry name" value="REC_NarL-like"/>
    <property type="match status" value="1"/>
</dbReference>
<evidence type="ECO:0000313" key="7">
    <source>
        <dbReference type="Proteomes" id="UP000244168"/>
    </source>
</evidence>
<evidence type="ECO:0000259" key="5">
    <source>
        <dbReference type="PROSITE" id="PS50110"/>
    </source>
</evidence>
<feature type="domain" description="Response regulatory" evidence="5">
    <location>
        <begin position="8"/>
        <end position="125"/>
    </location>
</feature>
<name>A0A2T5JBQ9_9SPHI</name>
<dbReference type="SUPFAM" id="SSF46894">
    <property type="entry name" value="C-terminal effector domain of the bipartite response regulators"/>
    <property type="match status" value="1"/>
</dbReference>
<dbReference type="Pfam" id="PF00196">
    <property type="entry name" value="GerE"/>
    <property type="match status" value="1"/>
</dbReference>
<reference evidence="6 7" key="1">
    <citation type="submission" date="2018-04" db="EMBL/GenBank/DDBJ databases">
        <title>Genomic Encyclopedia of Archaeal and Bacterial Type Strains, Phase II (KMG-II): from individual species to whole genera.</title>
        <authorList>
            <person name="Goeker M."/>
        </authorList>
    </citation>
    <scope>NUCLEOTIDE SEQUENCE [LARGE SCALE GENOMIC DNA]</scope>
    <source>
        <strain evidence="6 7">DSM 26809</strain>
    </source>
</reference>
<dbReference type="PROSITE" id="PS50043">
    <property type="entry name" value="HTH_LUXR_2"/>
    <property type="match status" value="1"/>
</dbReference>
<dbReference type="Pfam" id="PF00072">
    <property type="entry name" value="Response_reg"/>
    <property type="match status" value="1"/>
</dbReference>
<evidence type="ECO:0000259" key="4">
    <source>
        <dbReference type="PROSITE" id="PS50043"/>
    </source>
</evidence>
<dbReference type="Gene3D" id="3.40.50.2300">
    <property type="match status" value="1"/>
</dbReference>
<dbReference type="GO" id="GO:0006355">
    <property type="term" value="P:regulation of DNA-templated transcription"/>
    <property type="evidence" value="ECO:0007669"/>
    <property type="project" value="InterPro"/>
</dbReference>
<dbReference type="InterPro" id="IPR039420">
    <property type="entry name" value="WalR-like"/>
</dbReference>
<dbReference type="PROSITE" id="PS50110">
    <property type="entry name" value="RESPONSE_REGULATORY"/>
    <property type="match status" value="1"/>
</dbReference>
<evidence type="ECO:0000256" key="2">
    <source>
        <dbReference type="ARBA" id="ARBA00023125"/>
    </source>
</evidence>
<dbReference type="Proteomes" id="UP000244168">
    <property type="component" value="Unassembled WGS sequence"/>
</dbReference>
<proteinExistence type="predicted"/>
<feature type="modified residue" description="4-aspartylphosphate" evidence="3">
    <location>
        <position position="60"/>
    </location>
</feature>
<protein>
    <submittedName>
        <fullName evidence="6">LuxR family two component transcriptional regulator</fullName>
    </submittedName>
</protein>
<comment type="caution">
    <text evidence="6">The sequence shown here is derived from an EMBL/GenBank/DDBJ whole genome shotgun (WGS) entry which is preliminary data.</text>
</comment>
<evidence type="ECO:0000256" key="3">
    <source>
        <dbReference type="PROSITE-ProRule" id="PRU00169"/>
    </source>
</evidence>
<dbReference type="PRINTS" id="PR00038">
    <property type="entry name" value="HTHLUXR"/>
</dbReference>
<dbReference type="PANTHER" id="PTHR43214">
    <property type="entry name" value="TWO-COMPONENT RESPONSE REGULATOR"/>
    <property type="match status" value="1"/>
</dbReference>
<dbReference type="AlphaFoldDB" id="A0A2T5JBQ9"/>
<accession>A0A2T5JBQ9</accession>
<evidence type="ECO:0000313" key="6">
    <source>
        <dbReference type="EMBL" id="PTQ99213.1"/>
    </source>
</evidence>
<dbReference type="InterPro" id="IPR001789">
    <property type="entry name" value="Sig_transdc_resp-reg_receiver"/>
</dbReference>
<dbReference type="InterPro" id="IPR000792">
    <property type="entry name" value="Tscrpt_reg_LuxR_C"/>
</dbReference>
<dbReference type="SMART" id="SM00448">
    <property type="entry name" value="REC"/>
    <property type="match status" value="1"/>
</dbReference>
<dbReference type="EMBL" id="QAOQ01000002">
    <property type="protein sequence ID" value="PTQ99213.1"/>
    <property type="molecule type" value="Genomic_DNA"/>
</dbReference>
<keyword evidence="7" id="KW-1185">Reference proteome</keyword>
<dbReference type="SMART" id="SM00421">
    <property type="entry name" value="HTH_LUXR"/>
    <property type="match status" value="1"/>
</dbReference>
<feature type="domain" description="HTH luxR-type" evidence="4">
    <location>
        <begin position="144"/>
        <end position="209"/>
    </location>
</feature>
<dbReference type="GO" id="GO:0000160">
    <property type="term" value="P:phosphorelay signal transduction system"/>
    <property type="evidence" value="ECO:0007669"/>
    <property type="project" value="InterPro"/>
</dbReference>
<keyword evidence="1 3" id="KW-0597">Phosphoprotein</keyword>
<dbReference type="OrthoDB" id="9797341at2"/>
<keyword evidence="2" id="KW-0238">DNA-binding</keyword>
<dbReference type="SUPFAM" id="SSF52172">
    <property type="entry name" value="CheY-like"/>
    <property type="match status" value="1"/>
</dbReference>